<proteinExistence type="predicted"/>
<dbReference type="Proteomes" id="UP000886501">
    <property type="component" value="Unassembled WGS sequence"/>
</dbReference>
<reference evidence="1" key="2">
    <citation type="journal article" date="2020" name="Nat. Commun.">
        <title>Large-scale genome sequencing of mycorrhizal fungi provides insights into the early evolution of symbiotic traits.</title>
        <authorList>
            <person name="Miyauchi S."/>
            <person name="Kiss E."/>
            <person name="Kuo A."/>
            <person name="Drula E."/>
            <person name="Kohler A."/>
            <person name="Sanchez-Garcia M."/>
            <person name="Morin E."/>
            <person name="Andreopoulos B."/>
            <person name="Barry K.W."/>
            <person name="Bonito G."/>
            <person name="Buee M."/>
            <person name="Carver A."/>
            <person name="Chen C."/>
            <person name="Cichocki N."/>
            <person name="Clum A."/>
            <person name="Culley D."/>
            <person name="Crous P.W."/>
            <person name="Fauchery L."/>
            <person name="Girlanda M."/>
            <person name="Hayes R.D."/>
            <person name="Keri Z."/>
            <person name="LaButti K."/>
            <person name="Lipzen A."/>
            <person name="Lombard V."/>
            <person name="Magnuson J."/>
            <person name="Maillard F."/>
            <person name="Murat C."/>
            <person name="Nolan M."/>
            <person name="Ohm R.A."/>
            <person name="Pangilinan J."/>
            <person name="Pereira M.F."/>
            <person name="Perotto S."/>
            <person name="Peter M."/>
            <person name="Pfister S."/>
            <person name="Riley R."/>
            <person name="Sitrit Y."/>
            <person name="Stielow J.B."/>
            <person name="Szollosi G."/>
            <person name="Zifcakova L."/>
            <person name="Stursova M."/>
            <person name="Spatafora J.W."/>
            <person name="Tedersoo L."/>
            <person name="Vaario L.M."/>
            <person name="Yamada A."/>
            <person name="Yan M."/>
            <person name="Wang P."/>
            <person name="Xu J."/>
            <person name="Bruns T."/>
            <person name="Baldrian P."/>
            <person name="Vilgalys R."/>
            <person name="Dunand C."/>
            <person name="Henrissat B."/>
            <person name="Grigoriev I.V."/>
            <person name="Hibbett D."/>
            <person name="Nagy L.G."/>
            <person name="Martin F.M."/>
        </authorList>
    </citation>
    <scope>NUCLEOTIDE SEQUENCE</scope>
    <source>
        <strain evidence="1">P2</strain>
    </source>
</reference>
<protein>
    <submittedName>
        <fullName evidence="1">Uncharacterized protein</fullName>
    </submittedName>
</protein>
<organism evidence="1 2">
    <name type="scientific">Thelephora ganbajun</name>
    <name type="common">Ganba fungus</name>
    <dbReference type="NCBI Taxonomy" id="370292"/>
    <lineage>
        <taxon>Eukaryota</taxon>
        <taxon>Fungi</taxon>
        <taxon>Dikarya</taxon>
        <taxon>Basidiomycota</taxon>
        <taxon>Agaricomycotina</taxon>
        <taxon>Agaricomycetes</taxon>
        <taxon>Thelephorales</taxon>
        <taxon>Thelephoraceae</taxon>
        <taxon>Thelephora</taxon>
    </lineage>
</organism>
<keyword evidence="2" id="KW-1185">Reference proteome</keyword>
<name>A0ACB6ZT88_THEGA</name>
<accession>A0ACB6ZT88</accession>
<comment type="caution">
    <text evidence="1">The sequence shown here is derived from an EMBL/GenBank/DDBJ whole genome shotgun (WGS) entry which is preliminary data.</text>
</comment>
<sequence length="444" mass="49362">MEELLEKIRIPPEYAHAGDIQPQDITDLSVRLERWRMEIPTRLRDLASYLAVSASLSTEEQSLLVIHAAQFVGDDPWASTDAQSQAEHILENHVSPNVPLITQVLFSQVRPVFQSHAHPKVNLSTGRVLSRVAGGPLASQDLYTSQSWKESHPGISNVLLWVVARIKSLDYDRLWHLVVPPVMILLDDYEVAYKLRGISIISRVLKTVPPDLLRRTGVDELIFSSLKGTLVFLHNPKTPELLSTSIPTIVELVDLLFPVAVLNKGGGKQRFDRLCSVLGEGVIGNVWIHASRDVGTIRVTIDQVPLLVESLGICVVRYLKPLILQLLDPLYPPPPGVQRTVSQEVDELRISSLRSLSSVIKTCRDRISAWKKTILNAVARCWVWELEKPGLNTTEIRLGLREVIASLSAACPSIIEHEIPRLKAAYPALGDILPDAQSIQGESM</sequence>
<reference evidence="1" key="1">
    <citation type="submission" date="2019-10" db="EMBL/GenBank/DDBJ databases">
        <authorList>
            <consortium name="DOE Joint Genome Institute"/>
            <person name="Kuo A."/>
            <person name="Miyauchi S."/>
            <person name="Kiss E."/>
            <person name="Drula E."/>
            <person name="Kohler A."/>
            <person name="Sanchez-Garcia M."/>
            <person name="Andreopoulos B."/>
            <person name="Barry K.W."/>
            <person name="Bonito G."/>
            <person name="Buee M."/>
            <person name="Carver A."/>
            <person name="Chen C."/>
            <person name="Cichocki N."/>
            <person name="Clum A."/>
            <person name="Culley D."/>
            <person name="Crous P.W."/>
            <person name="Fauchery L."/>
            <person name="Girlanda M."/>
            <person name="Hayes R."/>
            <person name="Keri Z."/>
            <person name="Labutti K."/>
            <person name="Lipzen A."/>
            <person name="Lombard V."/>
            <person name="Magnuson J."/>
            <person name="Maillard F."/>
            <person name="Morin E."/>
            <person name="Murat C."/>
            <person name="Nolan M."/>
            <person name="Ohm R."/>
            <person name="Pangilinan J."/>
            <person name="Pereira M."/>
            <person name="Perotto S."/>
            <person name="Peter M."/>
            <person name="Riley R."/>
            <person name="Sitrit Y."/>
            <person name="Stielow B."/>
            <person name="Szollosi G."/>
            <person name="Zifcakova L."/>
            <person name="Stursova M."/>
            <person name="Spatafora J.W."/>
            <person name="Tedersoo L."/>
            <person name="Vaario L.-M."/>
            <person name="Yamada A."/>
            <person name="Yan M."/>
            <person name="Wang P."/>
            <person name="Xu J."/>
            <person name="Bruns T."/>
            <person name="Baldrian P."/>
            <person name="Vilgalys R."/>
            <person name="Henrissat B."/>
            <person name="Grigoriev I.V."/>
            <person name="Hibbett D."/>
            <person name="Nagy L.G."/>
            <person name="Martin F.M."/>
        </authorList>
    </citation>
    <scope>NUCLEOTIDE SEQUENCE</scope>
    <source>
        <strain evidence="1">P2</strain>
    </source>
</reference>
<evidence type="ECO:0000313" key="1">
    <source>
        <dbReference type="EMBL" id="KAF9653060.1"/>
    </source>
</evidence>
<gene>
    <name evidence="1" type="ORF">BDM02DRAFT_3108178</name>
</gene>
<dbReference type="EMBL" id="MU117965">
    <property type="protein sequence ID" value="KAF9653060.1"/>
    <property type="molecule type" value="Genomic_DNA"/>
</dbReference>
<evidence type="ECO:0000313" key="2">
    <source>
        <dbReference type="Proteomes" id="UP000886501"/>
    </source>
</evidence>